<dbReference type="EMBL" id="SLUI01000002">
    <property type="protein sequence ID" value="TCL39310.1"/>
    <property type="molecule type" value="Genomic_DNA"/>
</dbReference>
<sequence>MEGIRIIEYAASYQEDIIALILSIQQDEFHVAITREDQPDLSDIPGFYQQGKGNFWLAIYDDQVIGTIALVDIGNGQGALRKMFVKAAFRGSRYNTGHQLLQQLLIWAKQQDMGVIYLGTTEKFLAAHRFYEKNNFVQIEKHELPAAFPVMKVDNRFYQRKL</sequence>
<dbReference type="Gene3D" id="3.40.630.30">
    <property type="match status" value="1"/>
</dbReference>
<evidence type="ECO:0000256" key="1">
    <source>
        <dbReference type="ARBA" id="ARBA00022679"/>
    </source>
</evidence>
<proteinExistence type="predicted"/>
<dbReference type="GO" id="GO:0008080">
    <property type="term" value="F:N-acetyltransferase activity"/>
    <property type="evidence" value="ECO:0007669"/>
    <property type="project" value="InterPro"/>
</dbReference>
<dbReference type="PROSITE" id="PS51186">
    <property type="entry name" value="GNAT"/>
    <property type="match status" value="1"/>
</dbReference>
<gene>
    <name evidence="3" type="ORF">EV210_102224</name>
</gene>
<dbReference type="InterPro" id="IPR050769">
    <property type="entry name" value="NAT_camello-type"/>
</dbReference>
<accession>A0A4R1Q0U6</accession>
<dbReference type="Proteomes" id="UP000295063">
    <property type="component" value="Unassembled WGS sequence"/>
</dbReference>
<dbReference type="PANTHER" id="PTHR13947:SF37">
    <property type="entry name" value="LD18367P"/>
    <property type="match status" value="1"/>
</dbReference>
<dbReference type="AlphaFoldDB" id="A0A4R1Q0U6"/>
<keyword evidence="4" id="KW-1185">Reference proteome</keyword>
<dbReference type="PANTHER" id="PTHR13947">
    <property type="entry name" value="GNAT FAMILY N-ACETYLTRANSFERASE"/>
    <property type="match status" value="1"/>
</dbReference>
<evidence type="ECO:0000259" key="2">
    <source>
        <dbReference type="PROSITE" id="PS51186"/>
    </source>
</evidence>
<dbReference type="Pfam" id="PF00583">
    <property type="entry name" value="Acetyltransf_1"/>
    <property type="match status" value="1"/>
</dbReference>
<dbReference type="InterPro" id="IPR000182">
    <property type="entry name" value="GNAT_dom"/>
</dbReference>
<evidence type="ECO:0000313" key="4">
    <source>
        <dbReference type="Proteomes" id="UP000295063"/>
    </source>
</evidence>
<dbReference type="OrthoDB" id="9799681at2"/>
<dbReference type="CDD" id="cd04301">
    <property type="entry name" value="NAT_SF"/>
    <property type="match status" value="1"/>
</dbReference>
<dbReference type="RefSeq" id="WP_132075632.1">
    <property type="nucleotide sequence ID" value="NZ_SLUI01000002.1"/>
</dbReference>
<protein>
    <submittedName>
        <fullName evidence="3">Acetyltransferase (GNAT) family protein</fullName>
    </submittedName>
</protein>
<feature type="domain" description="N-acetyltransferase" evidence="2">
    <location>
        <begin position="4"/>
        <end position="156"/>
    </location>
</feature>
<evidence type="ECO:0000313" key="3">
    <source>
        <dbReference type="EMBL" id="TCL39310.1"/>
    </source>
</evidence>
<dbReference type="SUPFAM" id="SSF55729">
    <property type="entry name" value="Acyl-CoA N-acyltransferases (Nat)"/>
    <property type="match status" value="1"/>
</dbReference>
<name>A0A4R1Q0U6_9FIRM</name>
<keyword evidence="1 3" id="KW-0808">Transferase</keyword>
<reference evidence="3 4" key="1">
    <citation type="submission" date="2019-03" db="EMBL/GenBank/DDBJ databases">
        <title>Genomic Encyclopedia of Type Strains, Phase IV (KMG-IV): sequencing the most valuable type-strain genomes for metagenomic binning, comparative biology and taxonomic classification.</title>
        <authorList>
            <person name="Goeker M."/>
        </authorList>
    </citation>
    <scope>NUCLEOTIDE SEQUENCE [LARGE SCALE GENOMIC DNA]</scope>
    <source>
        <strain evidence="3 4">DSM 15969</strain>
    </source>
</reference>
<organism evidence="3 4">
    <name type="scientific">Anaerospora hongkongensis</name>
    <dbReference type="NCBI Taxonomy" id="244830"/>
    <lineage>
        <taxon>Bacteria</taxon>
        <taxon>Bacillati</taxon>
        <taxon>Bacillota</taxon>
        <taxon>Negativicutes</taxon>
        <taxon>Selenomonadales</taxon>
        <taxon>Sporomusaceae</taxon>
        <taxon>Anaerospora</taxon>
    </lineage>
</organism>
<comment type="caution">
    <text evidence="3">The sequence shown here is derived from an EMBL/GenBank/DDBJ whole genome shotgun (WGS) entry which is preliminary data.</text>
</comment>
<dbReference type="InterPro" id="IPR016181">
    <property type="entry name" value="Acyl_CoA_acyltransferase"/>
</dbReference>